<keyword evidence="8 10" id="KW-0460">Magnesium</keyword>
<dbReference type="InterPro" id="IPR022628">
    <property type="entry name" value="S-AdoMet_synt_N"/>
</dbReference>
<evidence type="ECO:0000256" key="5">
    <source>
        <dbReference type="ARBA" id="ARBA00022723"/>
    </source>
</evidence>
<feature type="binding site" description="in other chain" evidence="10">
    <location>
        <position position="289"/>
    </location>
    <ligand>
        <name>L-methionine</name>
        <dbReference type="ChEBI" id="CHEBI:57844"/>
        <note>ligand shared between two neighboring subunits</note>
    </ligand>
</feature>
<feature type="binding site" evidence="10">
    <location>
        <position position="281"/>
    </location>
    <ligand>
        <name>ATP</name>
        <dbReference type="ChEBI" id="CHEBI:30616"/>
        <note>ligand shared between two neighboring subunits</note>
    </ligand>
</feature>
<evidence type="ECO:0000256" key="2">
    <source>
        <dbReference type="ARBA" id="ARBA00009685"/>
    </source>
</evidence>
<evidence type="ECO:0000256" key="11">
    <source>
        <dbReference type="RuleBase" id="RU000542"/>
    </source>
</evidence>
<dbReference type="Pfam" id="PF02772">
    <property type="entry name" value="S-AdoMet_synt_M"/>
    <property type="match status" value="1"/>
</dbReference>
<dbReference type="GO" id="GO:0006556">
    <property type="term" value="P:S-adenosylmethionine biosynthetic process"/>
    <property type="evidence" value="ECO:0007669"/>
    <property type="project" value="UniProtKB-UniRule"/>
</dbReference>
<dbReference type="UniPathway" id="UPA00315">
    <property type="reaction ID" value="UER00080"/>
</dbReference>
<dbReference type="FunFam" id="3.30.300.10:FF:000003">
    <property type="entry name" value="S-adenosylmethionine synthase"/>
    <property type="match status" value="1"/>
</dbReference>
<evidence type="ECO:0000256" key="9">
    <source>
        <dbReference type="ARBA" id="ARBA00022958"/>
    </source>
</evidence>
<comment type="catalytic activity">
    <reaction evidence="10">
        <text>L-methionine + ATP + H2O = S-adenosyl-L-methionine + phosphate + diphosphate</text>
        <dbReference type="Rhea" id="RHEA:21080"/>
        <dbReference type="ChEBI" id="CHEBI:15377"/>
        <dbReference type="ChEBI" id="CHEBI:30616"/>
        <dbReference type="ChEBI" id="CHEBI:33019"/>
        <dbReference type="ChEBI" id="CHEBI:43474"/>
        <dbReference type="ChEBI" id="CHEBI:57844"/>
        <dbReference type="ChEBI" id="CHEBI:59789"/>
        <dbReference type="EC" id="2.5.1.6"/>
    </reaction>
</comment>
<evidence type="ECO:0000256" key="3">
    <source>
        <dbReference type="ARBA" id="ARBA00022563"/>
    </source>
</evidence>
<dbReference type="GO" id="GO:0006730">
    <property type="term" value="P:one-carbon metabolic process"/>
    <property type="evidence" value="ECO:0007669"/>
    <property type="project" value="UniProtKB-KW"/>
</dbReference>
<comment type="caution">
    <text evidence="16">The sequence shown here is derived from an EMBL/GenBank/DDBJ whole genome shotgun (WGS) entry which is preliminary data.</text>
</comment>
<keyword evidence="9 10" id="KW-0630">Potassium</keyword>
<feature type="binding site" description="in other chain" evidence="10">
    <location>
        <position position="16"/>
    </location>
    <ligand>
        <name>ATP</name>
        <dbReference type="ChEBI" id="CHEBI:30616"/>
        <note>ligand shared between two neighboring subunits</note>
    </ligand>
</feature>
<dbReference type="GO" id="GO:0004478">
    <property type="term" value="F:methionine adenosyltransferase activity"/>
    <property type="evidence" value="ECO:0007669"/>
    <property type="project" value="UniProtKB-UniRule"/>
</dbReference>
<feature type="domain" description="S-adenosylmethionine synthetase central" evidence="14">
    <location>
        <begin position="125"/>
        <end position="250"/>
    </location>
</feature>
<dbReference type="GO" id="GO:0000287">
    <property type="term" value="F:magnesium ion binding"/>
    <property type="evidence" value="ECO:0007669"/>
    <property type="project" value="UniProtKB-UniRule"/>
</dbReference>
<dbReference type="AlphaFoldDB" id="A0A2W5L2F7"/>
<keyword evidence="6 10" id="KW-0547">Nucleotide-binding</keyword>
<dbReference type="CDD" id="cd18079">
    <property type="entry name" value="S-AdoMet_synt"/>
    <property type="match status" value="1"/>
</dbReference>
<keyword evidence="10" id="KW-0963">Cytoplasm</keyword>
<evidence type="ECO:0000256" key="12">
    <source>
        <dbReference type="RuleBase" id="RU004462"/>
    </source>
</evidence>
<dbReference type="InterPro" id="IPR022631">
    <property type="entry name" value="ADOMET_SYNTHASE_CS"/>
</dbReference>
<keyword evidence="5 10" id="KW-0479">Metal-binding</keyword>
<keyword evidence="7 10" id="KW-0067">ATP-binding</keyword>
<accession>A0A2W5L2F7</accession>
<dbReference type="InterPro" id="IPR022629">
    <property type="entry name" value="S-AdoMet_synt_central"/>
</dbReference>
<feature type="binding site" description="in other chain" evidence="10">
    <location>
        <begin position="249"/>
        <end position="250"/>
    </location>
    <ligand>
        <name>ATP</name>
        <dbReference type="ChEBI" id="CHEBI:30616"/>
        <note>ligand shared between two neighboring subunits</note>
    </ligand>
</feature>
<feature type="binding site" evidence="10">
    <location>
        <position position="44"/>
    </location>
    <ligand>
        <name>K(+)</name>
        <dbReference type="ChEBI" id="CHEBI:29103"/>
    </ligand>
</feature>
<feature type="binding site" description="in other chain" evidence="10">
    <location>
        <begin position="174"/>
        <end position="176"/>
    </location>
    <ligand>
        <name>ATP</name>
        <dbReference type="ChEBI" id="CHEBI:30616"/>
        <note>ligand shared between two neighboring subunits</note>
    </ligand>
</feature>
<dbReference type="PROSITE" id="PS00376">
    <property type="entry name" value="ADOMET_SYNTHASE_1"/>
    <property type="match status" value="1"/>
</dbReference>
<evidence type="ECO:0000256" key="4">
    <source>
        <dbReference type="ARBA" id="ARBA00022679"/>
    </source>
</evidence>
<comment type="subcellular location">
    <subcellularLocation>
        <location evidence="10 11">Cytoplasm</location>
    </subcellularLocation>
</comment>
<dbReference type="PROSITE" id="PS00377">
    <property type="entry name" value="ADOMET_SYNTHASE_2"/>
    <property type="match status" value="1"/>
</dbReference>
<comment type="cofactor">
    <cofactor evidence="10">
        <name>K(+)</name>
        <dbReference type="ChEBI" id="CHEBI:29103"/>
    </cofactor>
    <text evidence="10">Binds 1 potassium ion per subunit.</text>
</comment>
<evidence type="ECO:0000259" key="13">
    <source>
        <dbReference type="Pfam" id="PF00438"/>
    </source>
</evidence>
<feature type="domain" description="S-adenosylmethionine synthetase N-terminal" evidence="13">
    <location>
        <begin position="5"/>
        <end position="111"/>
    </location>
</feature>
<feature type="binding site" evidence="10">
    <location>
        <position position="258"/>
    </location>
    <ligand>
        <name>ATP</name>
        <dbReference type="ChEBI" id="CHEBI:30616"/>
        <note>ligand shared between two neighboring subunits</note>
    </ligand>
</feature>
<dbReference type="InterPro" id="IPR022630">
    <property type="entry name" value="S-AdoMet_synt_C"/>
</dbReference>
<evidence type="ECO:0000256" key="8">
    <source>
        <dbReference type="ARBA" id="ARBA00022842"/>
    </source>
</evidence>
<dbReference type="Pfam" id="PF00438">
    <property type="entry name" value="S-AdoMet_synt_N"/>
    <property type="match status" value="1"/>
</dbReference>
<dbReference type="SUPFAM" id="SSF55973">
    <property type="entry name" value="S-adenosylmethionine synthetase"/>
    <property type="match status" value="3"/>
</dbReference>
<keyword evidence="4 10" id="KW-0808">Transferase</keyword>
<feature type="binding site" description="in other chain" evidence="10">
    <location>
        <begin position="264"/>
        <end position="265"/>
    </location>
    <ligand>
        <name>ATP</name>
        <dbReference type="ChEBI" id="CHEBI:30616"/>
        <note>ligand shared between two neighboring subunits</note>
    </ligand>
</feature>
<dbReference type="Pfam" id="PF02773">
    <property type="entry name" value="S-AdoMet_synt_C"/>
    <property type="match status" value="1"/>
</dbReference>
<comment type="similarity">
    <text evidence="2 10 12">Belongs to the AdoMet synthase family.</text>
</comment>
<dbReference type="NCBIfam" id="TIGR01034">
    <property type="entry name" value="metK"/>
    <property type="match status" value="1"/>
</dbReference>
<organism evidence="16 17">
    <name type="scientific">Sphingopyxis macrogoltabida</name>
    <name type="common">Sphingomonas macrogoltabidus</name>
    <dbReference type="NCBI Taxonomy" id="33050"/>
    <lineage>
        <taxon>Bacteria</taxon>
        <taxon>Pseudomonadati</taxon>
        <taxon>Pseudomonadota</taxon>
        <taxon>Alphaproteobacteria</taxon>
        <taxon>Sphingomonadales</taxon>
        <taxon>Sphingomonadaceae</taxon>
        <taxon>Sphingopyxis</taxon>
    </lineage>
</organism>
<evidence type="ECO:0000259" key="15">
    <source>
        <dbReference type="Pfam" id="PF02773"/>
    </source>
</evidence>
<gene>
    <name evidence="10" type="primary">metK</name>
    <name evidence="16" type="ORF">DI569_03565</name>
</gene>
<dbReference type="InterPro" id="IPR002133">
    <property type="entry name" value="S-AdoMet_synthetase"/>
</dbReference>
<sequence>MRNSFLFTSESVSEGHPDKVADQISDSIVDLFLSKDPEARVACETLTTTQLVVLAGEIRCKGVYENGEWAPGALDEIEKTVRATVKEIGYEQDGFHWESFRFENNLHGQSAHIAQGVDEGADKDEGAGDQGIMFGYASDETPDLMPATLDYSHKILERMAADRKAGTAPFLEPDAKSQVTLRYANERPVEATAIVVSTQHAPGYFWHGGEGDEAKYAELRKYVLGVIADVLPAELLTANTVYHINPTGRFEIGGPDGDAGLTGRKIIVDTYGGASPHGGGAFSGKDPTKVDRSAAYVTRYLAKNIVAAGLARRCTIQLSYAIGVAEPLSIYVDLHGTAADGVTEAAIEQAIPGLVRLTPKGIRTHLGLNKPIYRQTAAYGHFGRTASGEAFPWERTDLTEKLKAAVAA</sequence>
<feature type="binding site" description="in other chain" evidence="10">
    <location>
        <position position="109"/>
    </location>
    <ligand>
        <name>L-methionine</name>
        <dbReference type="ChEBI" id="CHEBI:57844"/>
        <note>ligand shared between two neighboring subunits</note>
    </ligand>
</feature>
<evidence type="ECO:0000256" key="7">
    <source>
        <dbReference type="ARBA" id="ARBA00022840"/>
    </source>
</evidence>
<dbReference type="HAMAP" id="MF_00086">
    <property type="entry name" value="S_AdoMet_synth1"/>
    <property type="match status" value="1"/>
</dbReference>
<keyword evidence="3 10" id="KW-0554">One-carbon metabolism</keyword>
<comment type="subunit">
    <text evidence="10">Homotetramer; dimer of dimers.</text>
</comment>
<dbReference type="GO" id="GO:0005524">
    <property type="term" value="F:ATP binding"/>
    <property type="evidence" value="ECO:0007669"/>
    <property type="project" value="UniProtKB-UniRule"/>
</dbReference>
<feature type="region of interest" description="Flexible loop" evidence="10">
    <location>
        <begin position="109"/>
        <end position="119"/>
    </location>
</feature>
<dbReference type="PANTHER" id="PTHR11964">
    <property type="entry name" value="S-ADENOSYLMETHIONINE SYNTHETASE"/>
    <property type="match status" value="1"/>
</dbReference>
<protein>
    <recommendedName>
        <fullName evidence="10">S-adenosylmethionine synthase</fullName>
        <shortName evidence="10">AdoMet synthase</shortName>
        <ecNumber evidence="10">2.5.1.6</ecNumber>
    </recommendedName>
    <alternativeName>
        <fullName evidence="10">MAT</fullName>
    </alternativeName>
    <alternativeName>
        <fullName evidence="10">Methionine adenosyltransferase</fullName>
    </alternativeName>
</protein>
<evidence type="ECO:0000256" key="6">
    <source>
        <dbReference type="ARBA" id="ARBA00022741"/>
    </source>
</evidence>
<evidence type="ECO:0000313" key="16">
    <source>
        <dbReference type="EMBL" id="PZQ23541.1"/>
    </source>
</evidence>
<feature type="binding site" evidence="10">
    <location>
        <position position="258"/>
    </location>
    <ligand>
        <name>L-methionine</name>
        <dbReference type="ChEBI" id="CHEBI:57844"/>
        <note>ligand shared between two neighboring subunits</note>
    </ligand>
</feature>
<dbReference type="EC" id="2.5.1.6" evidence="10"/>
<feature type="domain" description="S-adenosylmethionine synthetase C-terminal" evidence="15">
    <location>
        <begin position="252"/>
        <end position="395"/>
    </location>
</feature>
<feature type="binding site" evidence="10">
    <location>
        <position position="18"/>
    </location>
    <ligand>
        <name>Mg(2+)</name>
        <dbReference type="ChEBI" id="CHEBI:18420"/>
    </ligand>
</feature>
<feature type="binding site" description="in other chain" evidence="10">
    <location>
        <position position="57"/>
    </location>
    <ligand>
        <name>L-methionine</name>
        <dbReference type="ChEBI" id="CHEBI:57844"/>
        <note>ligand shared between two neighboring subunits</note>
    </ligand>
</feature>
<reference evidence="16 17" key="1">
    <citation type="submission" date="2017-08" db="EMBL/GenBank/DDBJ databases">
        <title>Infants hospitalized years apart are colonized by the same room-sourced microbial strains.</title>
        <authorList>
            <person name="Brooks B."/>
            <person name="Olm M.R."/>
            <person name="Firek B.A."/>
            <person name="Baker R."/>
            <person name="Thomas B.C."/>
            <person name="Morowitz M.J."/>
            <person name="Banfield J.F."/>
        </authorList>
    </citation>
    <scope>NUCLEOTIDE SEQUENCE [LARGE SCALE GENOMIC DNA]</scope>
    <source>
        <strain evidence="16">S2_005_003_R2_47</strain>
    </source>
</reference>
<evidence type="ECO:0000256" key="1">
    <source>
        <dbReference type="ARBA" id="ARBA00005224"/>
    </source>
</evidence>
<feature type="binding site" evidence="10">
    <location>
        <position position="285"/>
    </location>
    <ligand>
        <name>ATP</name>
        <dbReference type="ChEBI" id="CHEBI:30616"/>
        <note>ligand shared between two neighboring subunits</note>
    </ligand>
</feature>
<dbReference type="InterPro" id="IPR022636">
    <property type="entry name" value="S-AdoMet_synthetase_sfam"/>
</dbReference>
<evidence type="ECO:0000313" key="17">
    <source>
        <dbReference type="Proteomes" id="UP000248597"/>
    </source>
</evidence>
<dbReference type="PIRSF" id="PIRSF000497">
    <property type="entry name" value="MAT"/>
    <property type="match status" value="1"/>
</dbReference>
<comment type="cofactor">
    <cofactor evidence="10">
        <name>Mg(2+)</name>
        <dbReference type="ChEBI" id="CHEBI:18420"/>
    </cofactor>
    <text evidence="10">Binds 2 divalent ions per subunit.</text>
</comment>
<dbReference type="EMBL" id="QFPJ01000006">
    <property type="protein sequence ID" value="PZQ23541.1"/>
    <property type="molecule type" value="Genomic_DNA"/>
</dbReference>
<dbReference type="Proteomes" id="UP000248597">
    <property type="component" value="Unassembled WGS sequence"/>
</dbReference>
<evidence type="ECO:0000256" key="10">
    <source>
        <dbReference type="HAMAP-Rule" id="MF_00086"/>
    </source>
</evidence>
<proteinExistence type="inferred from homology"/>
<evidence type="ECO:0000259" key="14">
    <source>
        <dbReference type="Pfam" id="PF02772"/>
    </source>
</evidence>
<comment type="function">
    <text evidence="10">Catalyzes the formation of S-adenosylmethionine (AdoMet) from methionine and ATP. The overall synthetic reaction is composed of two sequential steps, AdoMet formation and the subsequent tripolyphosphate hydrolysis which occurs prior to release of AdoMet from the enzyme.</text>
</comment>
<dbReference type="GO" id="GO:0005737">
    <property type="term" value="C:cytoplasm"/>
    <property type="evidence" value="ECO:0007669"/>
    <property type="project" value="UniProtKB-SubCell"/>
</dbReference>
<dbReference type="Gene3D" id="3.30.300.10">
    <property type="match status" value="3"/>
</dbReference>
<name>A0A2W5L2F7_SPHMC</name>
<comment type="pathway">
    <text evidence="1 10">Amino-acid biosynthesis; S-adenosyl-L-methionine biosynthesis; S-adenosyl-L-methionine from L-methionine: step 1/1.</text>
</comment>